<dbReference type="PATRIC" id="fig|65700.7.peg.5739"/>
<keyword evidence="1" id="KW-0812">Transmembrane</keyword>
<organism evidence="2 3">
    <name type="scientific">Erwinia tracheiphila</name>
    <dbReference type="NCBI Taxonomy" id="65700"/>
    <lineage>
        <taxon>Bacteria</taxon>
        <taxon>Pseudomonadati</taxon>
        <taxon>Pseudomonadota</taxon>
        <taxon>Gammaproteobacteria</taxon>
        <taxon>Enterobacterales</taxon>
        <taxon>Erwiniaceae</taxon>
        <taxon>Erwinia</taxon>
    </lineage>
</organism>
<evidence type="ECO:0000313" key="2">
    <source>
        <dbReference type="EMBL" id="KKF37615.1"/>
    </source>
</evidence>
<dbReference type="EMBL" id="JXNU01000003">
    <property type="protein sequence ID" value="KKF37615.1"/>
    <property type="molecule type" value="Genomic_DNA"/>
</dbReference>
<comment type="caution">
    <text evidence="2">The sequence shown here is derived from an EMBL/GenBank/DDBJ whole genome shotgun (WGS) entry which is preliminary data.</text>
</comment>
<keyword evidence="1" id="KW-1133">Transmembrane helix</keyword>
<protein>
    <submittedName>
        <fullName evidence="2">Uncharacterized protein</fullName>
    </submittedName>
</protein>
<accession>A0A0M2KE01</accession>
<dbReference type="Proteomes" id="UP000033924">
    <property type="component" value="Unassembled WGS sequence"/>
</dbReference>
<evidence type="ECO:0000256" key="1">
    <source>
        <dbReference type="SAM" id="Phobius"/>
    </source>
</evidence>
<sequence>MAVQNALTLAILFLRINAPELRFITAAVFIMTVSVSSNAGYIIFFHFTESLVFVLMGELCSSV</sequence>
<reference evidence="2 3" key="1">
    <citation type="submission" date="2015-01" db="EMBL/GenBank/DDBJ databases">
        <title>Erwinia tracheiphila.</title>
        <authorList>
            <person name="Shapiro L.R."/>
        </authorList>
    </citation>
    <scope>NUCLEOTIDE SEQUENCE [LARGE SCALE GENOMIC DNA]</scope>
    <source>
        <strain evidence="2 3">BuffGH</strain>
    </source>
</reference>
<keyword evidence="3" id="KW-1185">Reference proteome</keyword>
<gene>
    <name evidence="2" type="ORF">SY86_23045</name>
</gene>
<evidence type="ECO:0000313" key="3">
    <source>
        <dbReference type="Proteomes" id="UP000033924"/>
    </source>
</evidence>
<dbReference type="AlphaFoldDB" id="A0A0M2KE01"/>
<keyword evidence="1" id="KW-0472">Membrane</keyword>
<feature type="transmembrane region" description="Helical" evidence="1">
    <location>
        <begin position="21"/>
        <end position="47"/>
    </location>
</feature>
<proteinExistence type="predicted"/>
<name>A0A0M2KE01_9GAMM</name>